<dbReference type="PANTHER" id="PTHR10357">
    <property type="entry name" value="ALPHA-AMYLASE FAMILY MEMBER"/>
    <property type="match status" value="1"/>
</dbReference>
<organism evidence="2 3">
    <name type="scientific">Geobacter pickeringii</name>
    <dbReference type="NCBI Taxonomy" id="345632"/>
    <lineage>
        <taxon>Bacteria</taxon>
        <taxon>Pseudomonadati</taxon>
        <taxon>Thermodesulfobacteriota</taxon>
        <taxon>Desulfuromonadia</taxon>
        <taxon>Geobacterales</taxon>
        <taxon>Geobacteraceae</taxon>
        <taxon>Geobacter</taxon>
    </lineage>
</organism>
<dbReference type="OrthoDB" id="9760647at2"/>
<dbReference type="STRING" id="345632.GPICK_12795"/>
<reference evidence="2 3" key="1">
    <citation type="journal article" date="2015" name="Genome Announc.">
        <title>Complete Genome of Geobacter pickeringii G13T, a Metal-Reducing Isolate from Sedimentary Kaolin Deposits.</title>
        <authorList>
            <person name="Badalamenti J.P."/>
            <person name="Bond D.R."/>
        </authorList>
    </citation>
    <scope>NUCLEOTIDE SEQUENCE [LARGE SCALE GENOMIC DNA]</scope>
    <source>
        <strain evidence="2 3">G13</strain>
    </source>
</reference>
<dbReference type="SMART" id="SM00642">
    <property type="entry name" value="Aamy"/>
    <property type="match status" value="1"/>
</dbReference>
<evidence type="ECO:0000259" key="1">
    <source>
        <dbReference type="SMART" id="SM00642"/>
    </source>
</evidence>
<dbReference type="InterPro" id="IPR006047">
    <property type="entry name" value="GH13_cat_dom"/>
</dbReference>
<sequence>MTAPQSIRDLDLESFVDRTFHPSPAAWEDQVLYFLLLDRFSDGRETGCRDNRGHVVTTGTTPLCRPGDEGNAVRTEPEAAAWREAGSRWCGGTLKGLTEKMGYLRRLGVTAVWVSPLFKQCSFIPTYHGYGIQDFLDVDPHFGTRDDLREMVKVAHDNGIYVILDIILNHAGNVFAYDRGYTPYDGGTVYPVQGFRRGDGTPSLPFGPVDLAVNPDAWPDGAVWPWELQAPEGFTRMGHIQDWDRYHEFLDGDFFDLKDIHLGDGEVDAFTPSPALLALCEVYKYWLAFADLDGYRIDTVKHMGSGATRFFASTIHEFAQRLGKENFYLIGEITGGREFAFETLETTGLNAALGVDEIPLKLEDLVKGRSDPSGYFDLFRNSLLVRKDSHVWFRNKVVTVIDDHDQVCRGAKKERFCAGDLKWRRLVLNALALNVTTIGIPCVYYGTEQAFDGEGGDDRYLRECMFGGPFGAFRTSGVHFFDEESPVYREFAKILALRKEKVVLRRGRQYLREISGDGINFGLPFAMGGEIRSVVPWSRIFDTEEMLLAINTDADQPRTAWVLVDHSLHADGSRFACIYSTDSTQLRRTMTVRRINDFVHAVEVMVPAAGFVIFEPC</sequence>
<name>A0A0B5BC65_9BACT</name>
<accession>A0A0B5BC65</accession>
<dbReference type="InterPro" id="IPR017853">
    <property type="entry name" value="GH"/>
</dbReference>
<dbReference type="Gene3D" id="3.20.20.80">
    <property type="entry name" value="Glycosidases"/>
    <property type="match status" value="1"/>
</dbReference>
<gene>
    <name evidence="2" type="ORF">GPICK_12795</name>
</gene>
<dbReference type="HOGENOM" id="CLU_031181_0_0_7"/>
<dbReference type="GO" id="GO:0005975">
    <property type="term" value="P:carbohydrate metabolic process"/>
    <property type="evidence" value="ECO:0007669"/>
    <property type="project" value="InterPro"/>
</dbReference>
<dbReference type="CDD" id="cd11352">
    <property type="entry name" value="AmyAc_5"/>
    <property type="match status" value="1"/>
</dbReference>
<dbReference type="EMBL" id="CP009788">
    <property type="protein sequence ID" value="AJE04117.1"/>
    <property type="molecule type" value="Genomic_DNA"/>
</dbReference>
<feature type="domain" description="Glycosyl hydrolase family 13 catalytic" evidence="1">
    <location>
        <begin position="34"/>
        <end position="498"/>
    </location>
</feature>
<evidence type="ECO:0000313" key="3">
    <source>
        <dbReference type="Proteomes" id="UP000057609"/>
    </source>
</evidence>
<dbReference type="Pfam" id="PF00128">
    <property type="entry name" value="Alpha-amylase"/>
    <property type="match status" value="1"/>
</dbReference>
<dbReference type="KEGG" id="gpi:GPICK_12795"/>
<dbReference type="PANTHER" id="PTHR10357:SF209">
    <property type="entry name" value="PERIPLASMIC ALPHA-AMYLASE"/>
    <property type="match status" value="1"/>
</dbReference>
<dbReference type="SUPFAM" id="SSF51445">
    <property type="entry name" value="(Trans)glycosidases"/>
    <property type="match status" value="1"/>
</dbReference>
<keyword evidence="3" id="KW-1185">Reference proteome</keyword>
<dbReference type="AlphaFoldDB" id="A0A0B5BC65"/>
<evidence type="ECO:0000313" key="2">
    <source>
        <dbReference type="EMBL" id="AJE04117.1"/>
    </source>
</evidence>
<dbReference type="Proteomes" id="UP000057609">
    <property type="component" value="Chromosome"/>
</dbReference>
<dbReference type="RefSeq" id="WP_039743834.1">
    <property type="nucleotide sequence ID" value="NZ_CP009788.1"/>
</dbReference>
<proteinExistence type="predicted"/>
<protein>
    <submittedName>
        <fullName evidence="2">Alpha-amylase</fullName>
    </submittedName>
</protein>